<sequence>MTSLFAVDSPGLPQTSGSHGGDTSCNRRRGSGGYLRRQNHLSWAEPSSLGVEFLKQQVSPVSCSYLHGTNVLSPMGPADALVEKLSWFL</sequence>
<gene>
    <name evidence="2" type="ORF">NEZAVI_LOCUS7682</name>
</gene>
<keyword evidence="3" id="KW-1185">Reference proteome</keyword>
<reference evidence="2" key="1">
    <citation type="submission" date="2022-01" db="EMBL/GenBank/DDBJ databases">
        <authorList>
            <person name="King R."/>
        </authorList>
    </citation>
    <scope>NUCLEOTIDE SEQUENCE</scope>
</reference>
<evidence type="ECO:0000256" key="1">
    <source>
        <dbReference type="SAM" id="MobiDB-lite"/>
    </source>
</evidence>
<evidence type="ECO:0000313" key="2">
    <source>
        <dbReference type="EMBL" id="CAH1397939.1"/>
    </source>
</evidence>
<dbReference type="Proteomes" id="UP001152798">
    <property type="component" value="Chromosome 4"/>
</dbReference>
<feature type="region of interest" description="Disordered" evidence="1">
    <location>
        <begin position="1"/>
        <end position="32"/>
    </location>
</feature>
<name>A0A9P0H9S8_NEZVI</name>
<dbReference type="EMBL" id="OV725080">
    <property type="protein sequence ID" value="CAH1397939.1"/>
    <property type="molecule type" value="Genomic_DNA"/>
</dbReference>
<organism evidence="2 3">
    <name type="scientific">Nezara viridula</name>
    <name type="common">Southern green stink bug</name>
    <name type="synonym">Cimex viridulus</name>
    <dbReference type="NCBI Taxonomy" id="85310"/>
    <lineage>
        <taxon>Eukaryota</taxon>
        <taxon>Metazoa</taxon>
        <taxon>Ecdysozoa</taxon>
        <taxon>Arthropoda</taxon>
        <taxon>Hexapoda</taxon>
        <taxon>Insecta</taxon>
        <taxon>Pterygota</taxon>
        <taxon>Neoptera</taxon>
        <taxon>Paraneoptera</taxon>
        <taxon>Hemiptera</taxon>
        <taxon>Heteroptera</taxon>
        <taxon>Panheteroptera</taxon>
        <taxon>Pentatomomorpha</taxon>
        <taxon>Pentatomoidea</taxon>
        <taxon>Pentatomidae</taxon>
        <taxon>Pentatominae</taxon>
        <taxon>Nezara</taxon>
    </lineage>
</organism>
<evidence type="ECO:0000313" key="3">
    <source>
        <dbReference type="Proteomes" id="UP001152798"/>
    </source>
</evidence>
<feature type="compositionally biased region" description="Polar residues" evidence="1">
    <location>
        <begin position="12"/>
        <end position="24"/>
    </location>
</feature>
<protein>
    <submittedName>
        <fullName evidence="2">Uncharacterized protein</fullName>
    </submittedName>
</protein>
<proteinExistence type="predicted"/>
<dbReference type="AlphaFoldDB" id="A0A9P0H9S8"/>
<accession>A0A9P0H9S8</accession>